<dbReference type="RefSeq" id="WP_121864504.1">
    <property type="nucleotide sequence ID" value="NZ_RDEX01000001.1"/>
</dbReference>
<feature type="compositionally biased region" description="Acidic residues" evidence="1">
    <location>
        <begin position="188"/>
        <end position="202"/>
    </location>
</feature>
<name>A0A3L9LCK8_9MICC</name>
<sequence>MQTISELVKAQKAASDLSYEALAQRAQGAGLGLTKQQLSDLANNRPKGWPKSADMVKALSVALDVPERTVVLAYAASFGIDVRETRSPFEVRLPATVSTLDPMMQDAILHVIRAATEGASAHEHDAEDHEQEPRAEAGGAQPTQPSPMTRAGESPAAEDTAPPVPDEYALAAYDAPSEGRAMRSAQDQEAEASQDGGEWDPA</sequence>
<protein>
    <submittedName>
        <fullName evidence="2">Uncharacterized protein</fullName>
    </submittedName>
</protein>
<dbReference type="Proteomes" id="UP000277871">
    <property type="component" value="Unassembled WGS sequence"/>
</dbReference>
<dbReference type="AlphaFoldDB" id="A0A3L9LCK8"/>
<keyword evidence="3" id="KW-1185">Reference proteome</keyword>
<evidence type="ECO:0000313" key="2">
    <source>
        <dbReference type="EMBL" id="RLY94767.1"/>
    </source>
</evidence>
<evidence type="ECO:0000313" key="3">
    <source>
        <dbReference type="Proteomes" id="UP000277871"/>
    </source>
</evidence>
<proteinExistence type="predicted"/>
<accession>A0A3L9LCK8</accession>
<gene>
    <name evidence="2" type="ORF">EAE32_06410</name>
</gene>
<feature type="region of interest" description="Disordered" evidence="1">
    <location>
        <begin position="118"/>
        <end position="202"/>
    </location>
</feature>
<comment type="caution">
    <text evidence="2">The sequence shown here is derived from an EMBL/GenBank/DDBJ whole genome shotgun (WGS) entry which is preliminary data.</text>
</comment>
<organism evidence="2 3">
    <name type="scientific">Kocuria tytonicola</name>
    <dbReference type="NCBI Taxonomy" id="2055946"/>
    <lineage>
        <taxon>Bacteria</taxon>
        <taxon>Bacillati</taxon>
        <taxon>Actinomycetota</taxon>
        <taxon>Actinomycetes</taxon>
        <taxon>Micrococcales</taxon>
        <taxon>Micrococcaceae</taxon>
        <taxon>Kocuria</taxon>
    </lineage>
</organism>
<evidence type="ECO:0000256" key="1">
    <source>
        <dbReference type="SAM" id="MobiDB-lite"/>
    </source>
</evidence>
<feature type="compositionally biased region" description="Basic and acidic residues" evidence="1">
    <location>
        <begin position="120"/>
        <end position="135"/>
    </location>
</feature>
<reference evidence="2 3" key="1">
    <citation type="submission" date="2018-10" db="EMBL/GenBank/DDBJ databases">
        <title>Kocuria tytonicola, new bacteria from the preen glands of American barn owls (Tyto furcata).</title>
        <authorList>
            <person name="Braun M.S."/>
            <person name="Wang E."/>
            <person name="Zimmermann S."/>
            <person name="Boutin S."/>
            <person name="Wagner H."/>
            <person name="Wink M."/>
        </authorList>
    </citation>
    <scope>NUCLEOTIDE SEQUENCE [LARGE SCALE GENOMIC DNA]</scope>
    <source>
        <strain evidence="2 3">473</strain>
    </source>
</reference>
<dbReference type="EMBL" id="RDEX01000001">
    <property type="protein sequence ID" value="RLY94767.1"/>
    <property type="molecule type" value="Genomic_DNA"/>
</dbReference>